<feature type="non-terminal residue" evidence="1">
    <location>
        <position position="75"/>
    </location>
</feature>
<dbReference type="Proteomes" id="UP000265520">
    <property type="component" value="Unassembled WGS sequence"/>
</dbReference>
<accession>A0A392ST74</accession>
<evidence type="ECO:0000313" key="1">
    <source>
        <dbReference type="EMBL" id="MCI52051.1"/>
    </source>
</evidence>
<reference evidence="1 2" key="1">
    <citation type="journal article" date="2018" name="Front. Plant Sci.">
        <title>Red Clover (Trifolium pratense) and Zigzag Clover (T. medium) - A Picture of Genomic Similarities and Differences.</title>
        <authorList>
            <person name="Dluhosova J."/>
            <person name="Istvanek J."/>
            <person name="Nedelnik J."/>
            <person name="Repkova J."/>
        </authorList>
    </citation>
    <scope>NUCLEOTIDE SEQUENCE [LARGE SCALE GENOMIC DNA]</scope>
    <source>
        <strain evidence="2">cv. 10/8</strain>
        <tissue evidence="1">Leaf</tissue>
    </source>
</reference>
<name>A0A392ST74_9FABA</name>
<keyword evidence="2" id="KW-1185">Reference proteome</keyword>
<dbReference type="AlphaFoldDB" id="A0A392ST74"/>
<evidence type="ECO:0000313" key="2">
    <source>
        <dbReference type="Proteomes" id="UP000265520"/>
    </source>
</evidence>
<organism evidence="1 2">
    <name type="scientific">Trifolium medium</name>
    <dbReference type="NCBI Taxonomy" id="97028"/>
    <lineage>
        <taxon>Eukaryota</taxon>
        <taxon>Viridiplantae</taxon>
        <taxon>Streptophyta</taxon>
        <taxon>Embryophyta</taxon>
        <taxon>Tracheophyta</taxon>
        <taxon>Spermatophyta</taxon>
        <taxon>Magnoliopsida</taxon>
        <taxon>eudicotyledons</taxon>
        <taxon>Gunneridae</taxon>
        <taxon>Pentapetalae</taxon>
        <taxon>rosids</taxon>
        <taxon>fabids</taxon>
        <taxon>Fabales</taxon>
        <taxon>Fabaceae</taxon>
        <taxon>Papilionoideae</taxon>
        <taxon>50 kb inversion clade</taxon>
        <taxon>NPAAA clade</taxon>
        <taxon>Hologalegina</taxon>
        <taxon>IRL clade</taxon>
        <taxon>Trifolieae</taxon>
        <taxon>Trifolium</taxon>
    </lineage>
</organism>
<comment type="caution">
    <text evidence="1">The sequence shown here is derived from an EMBL/GenBank/DDBJ whole genome shotgun (WGS) entry which is preliminary data.</text>
</comment>
<dbReference type="EMBL" id="LXQA010441338">
    <property type="protein sequence ID" value="MCI52051.1"/>
    <property type="molecule type" value="Genomic_DNA"/>
</dbReference>
<sequence length="75" mass="8404">MARPTVETIRLPITVKTSPRKKEETPPFKKAVLLKALGGQPRITQGNAETQLPTYLEGKKMYLNTSTKPLLLRLT</sequence>
<protein>
    <submittedName>
        <fullName evidence="1">Uncharacterized protein</fullName>
    </submittedName>
</protein>
<proteinExistence type="predicted"/>